<feature type="transmembrane region" description="Helical" evidence="1">
    <location>
        <begin position="98"/>
        <end position="115"/>
    </location>
</feature>
<dbReference type="Proteomes" id="UP000887565">
    <property type="component" value="Unplaced"/>
</dbReference>
<proteinExistence type="predicted"/>
<keyword evidence="1" id="KW-1133">Transmembrane helix</keyword>
<sequence length="140" mass="15833">MKFPYDFTFFKSYPNVWSVLLILLTLDEYVCQRLSIRILLFVSSIGSSLDRRVQKRKKGMECEWANDRALSTGRQSDSNRDSFADKINIQTMRTQRRFAIFIFVVYASSIQAVGIDDHGAGAQVDKFGNNVAASGFGSDV</sequence>
<accession>A0A915J7Q6</accession>
<reference evidence="3" key="1">
    <citation type="submission" date="2022-11" db="UniProtKB">
        <authorList>
            <consortium name="WormBaseParasite"/>
        </authorList>
    </citation>
    <scope>IDENTIFICATION</scope>
</reference>
<dbReference type="WBParaSite" id="nRc.2.0.1.t21779-RA">
    <property type="protein sequence ID" value="nRc.2.0.1.t21779-RA"/>
    <property type="gene ID" value="nRc.2.0.1.g21779"/>
</dbReference>
<evidence type="ECO:0000256" key="1">
    <source>
        <dbReference type="SAM" id="Phobius"/>
    </source>
</evidence>
<protein>
    <submittedName>
        <fullName evidence="3">Uncharacterized protein</fullName>
    </submittedName>
</protein>
<keyword evidence="2" id="KW-1185">Reference proteome</keyword>
<organism evidence="2 3">
    <name type="scientific">Romanomermis culicivorax</name>
    <name type="common">Nematode worm</name>
    <dbReference type="NCBI Taxonomy" id="13658"/>
    <lineage>
        <taxon>Eukaryota</taxon>
        <taxon>Metazoa</taxon>
        <taxon>Ecdysozoa</taxon>
        <taxon>Nematoda</taxon>
        <taxon>Enoplea</taxon>
        <taxon>Dorylaimia</taxon>
        <taxon>Mermithida</taxon>
        <taxon>Mermithoidea</taxon>
        <taxon>Mermithidae</taxon>
        <taxon>Romanomermis</taxon>
    </lineage>
</organism>
<keyword evidence="1" id="KW-0472">Membrane</keyword>
<evidence type="ECO:0000313" key="2">
    <source>
        <dbReference type="Proteomes" id="UP000887565"/>
    </source>
</evidence>
<keyword evidence="1" id="KW-0812">Transmembrane</keyword>
<evidence type="ECO:0000313" key="3">
    <source>
        <dbReference type="WBParaSite" id="nRc.2.0.1.t21779-RA"/>
    </source>
</evidence>
<name>A0A915J7Q6_ROMCU</name>
<dbReference type="AlphaFoldDB" id="A0A915J7Q6"/>